<protein>
    <submittedName>
        <fullName evidence="3">Aldehyde dehydrogenase</fullName>
        <ecNumber evidence="3">1.2.1.10</ecNumber>
    </submittedName>
</protein>
<reference evidence="3 4" key="1">
    <citation type="submission" date="2016-02" db="EMBL/GenBank/DDBJ databases">
        <authorList>
            <consortium name="Pathogen Informatics"/>
        </authorList>
    </citation>
    <scope>NUCLEOTIDE SEQUENCE [LARGE SCALE GENOMIC DNA]</scope>
    <source>
        <strain evidence="3 4">SS1013</strain>
    </source>
</reference>
<dbReference type="InterPro" id="IPR015590">
    <property type="entry name" value="Aldehyde_DH_dom"/>
</dbReference>
<dbReference type="EC" id="1.2.1.10" evidence="3"/>
<dbReference type="Proteomes" id="UP000069526">
    <property type="component" value="Unassembled WGS sequence"/>
</dbReference>
<dbReference type="GO" id="GO:0008774">
    <property type="term" value="F:acetaldehyde dehydrogenase (acetylating) activity"/>
    <property type="evidence" value="ECO:0007669"/>
    <property type="project" value="UniProtKB-EC"/>
</dbReference>
<dbReference type="CDD" id="cd07122">
    <property type="entry name" value="ALDH_F20_ACDH"/>
    <property type="match status" value="1"/>
</dbReference>
<dbReference type="EMBL" id="FIJK01000039">
    <property type="protein sequence ID" value="CYW41385.1"/>
    <property type="molecule type" value="Genomic_DNA"/>
</dbReference>
<dbReference type="Pfam" id="PF00171">
    <property type="entry name" value="Aldedh"/>
    <property type="match status" value="1"/>
</dbReference>
<name>A0A0Z8P8U0_STRSU</name>
<dbReference type="InterPro" id="IPR016162">
    <property type="entry name" value="Ald_DH_N"/>
</dbReference>
<gene>
    <name evidence="3" type="primary">adhE_3</name>
    <name evidence="3" type="ORF">ERS132539_01541</name>
</gene>
<evidence type="ECO:0000256" key="1">
    <source>
        <dbReference type="ARBA" id="ARBA00023002"/>
    </source>
</evidence>
<dbReference type="Gene3D" id="3.40.309.10">
    <property type="entry name" value="Aldehyde Dehydrogenase, Chain A, domain 2"/>
    <property type="match status" value="1"/>
</dbReference>
<keyword evidence="1 3" id="KW-0560">Oxidoreductase</keyword>
<dbReference type="InterPro" id="IPR016163">
    <property type="entry name" value="Ald_DH_C"/>
</dbReference>
<dbReference type="NCBIfam" id="TIGR02518">
    <property type="entry name" value="EutH_ACDH"/>
    <property type="match status" value="1"/>
</dbReference>
<dbReference type="SUPFAM" id="SSF53720">
    <property type="entry name" value="ALDH-like"/>
    <property type="match status" value="1"/>
</dbReference>
<organism evidence="3 4">
    <name type="scientific">Streptococcus suis</name>
    <dbReference type="NCBI Taxonomy" id="1307"/>
    <lineage>
        <taxon>Bacteria</taxon>
        <taxon>Bacillati</taxon>
        <taxon>Bacillota</taxon>
        <taxon>Bacilli</taxon>
        <taxon>Lactobacillales</taxon>
        <taxon>Streptococcaceae</taxon>
        <taxon>Streptococcus</taxon>
    </lineage>
</organism>
<dbReference type="AlphaFoldDB" id="A0A0Z8P8U0"/>
<dbReference type="PANTHER" id="PTHR11699">
    <property type="entry name" value="ALDEHYDE DEHYDROGENASE-RELATED"/>
    <property type="match status" value="1"/>
</dbReference>
<dbReference type="RefSeq" id="WP_044766837.1">
    <property type="nucleotide sequence ID" value="NZ_CEIH01000039.1"/>
</dbReference>
<dbReference type="Gene3D" id="3.40.605.10">
    <property type="entry name" value="Aldehyde Dehydrogenase, Chain A, domain 1"/>
    <property type="match status" value="1"/>
</dbReference>
<evidence type="ECO:0000259" key="2">
    <source>
        <dbReference type="Pfam" id="PF00171"/>
    </source>
</evidence>
<evidence type="ECO:0000313" key="4">
    <source>
        <dbReference type="Proteomes" id="UP000069526"/>
    </source>
</evidence>
<evidence type="ECO:0000313" key="3">
    <source>
        <dbReference type="EMBL" id="CYW41385.1"/>
    </source>
</evidence>
<dbReference type="InterPro" id="IPR013357">
    <property type="entry name" value="Acetaldehyde_DH_acetylating"/>
</dbReference>
<accession>A0A0Z8P8U0</accession>
<feature type="domain" description="Aldehyde dehydrogenase" evidence="2">
    <location>
        <begin position="12"/>
        <end position="274"/>
    </location>
</feature>
<proteinExistence type="predicted"/>
<sequence length="501" mass="53911">MYLEDKDLVSIQEVRNLVRQAKIAQRELAQMSQEQIDTIVKVVAKACYDERERLAKMAVEETGFGRWQDKVIKNTVASKVLLEHIKNMKTVGILREDTENKIIEVGVPVGVIAGLIPSTNPTSTVMYKALISLKAGNSIVFSPHPSALKCIVETVEVIKRAAKTAGCPDGAISVVQKTSIAATNELMRHKDTNLILATGGTAMVKAAYSSGTPAIGVGPGNGPAFIERSADVPTAVRHIIESKTFDNGVICASEQSVIVEEDMKDIVIAEFKKQGAYFLPPADAKKLGEFIILPSGAMNPKMVGKTPQIIAERAGISVPADARVLIAEETRVGKDAPYSMEKLAPILGFYTVKTWEEACDLSIKILHHEGVGHTLSIHSKNDEIIREFALKKPVSRLLVNTPAALGGVGGTTGLFPAFTLGCGAVGGSATSDNVSPHNLYNIRRVAYGTYEYTDFLKAENLMDSYKGTVADSTSEALPSSGLKEDELVELLVKQVLAKLSH</sequence>
<dbReference type="InterPro" id="IPR016161">
    <property type="entry name" value="Ald_DH/histidinol_DH"/>
</dbReference>